<proteinExistence type="predicted"/>
<keyword evidence="5" id="KW-1185">Reference proteome</keyword>
<dbReference type="GO" id="GO:0070475">
    <property type="term" value="P:rRNA base methylation"/>
    <property type="evidence" value="ECO:0007669"/>
    <property type="project" value="TreeGrafter"/>
</dbReference>
<feature type="region of interest" description="Disordered" evidence="3">
    <location>
        <begin position="1"/>
        <end position="42"/>
    </location>
</feature>
<dbReference type="InterPro" id="IPR029063">
    <property type="entry name" value="SAM-dependent_MTases_sf"/>
</dbReference>
<evidence type="ECO:0000256" key="3">
    <source>
        <dbReference type="SAM" id="MobiDB-lite"/>
    </source>
</evidence>
<dbReference type="InterPro" id="IPR010286">
    <property type="entry name" value="METTL16/RlmF"/>
</dbReference>
<dbReference type="GO" id="GO:0008168">
    <property type="term" value="F:methyltransferase activity"/>
    <property type="evidence" value="ECO:0007669"/>
    <property type="project" value="UniProtKB-KW"/>
</dbReference>
<evidence type="ECO:0008006" key="6">
    <source>
        <dbReference type="Google" id="ProtNLM"/>
    </source>
</evidence>
<dbReference type="GO" id="GO:0005634">
    <property type="term" value="C:nucleus"/>
    <property type="evidence" value="ECO:0007669"/>
    <property type="project" value="TreeGrafter"/>
</dbReference>
<dbReference type="OrthoDB" id="514248at2759"/>
<keyword evidence="1" id="KW-0489">Methyltransferase</keyword>
<evidence type="ECO:0000313" key="4">
    <source>
        <dbReference type="EMBL" id="KAH6683571.1"/>
    </source>
</evidence>
<gene>
    <name evidence="4" type="ORF">F5X68DRAFT_262997</name>
</gene>
<dbReference type="AlphaFoldDB" id="A0A9P8V9A9"/>
<protein>
    <recommendedName>
        <fullName evidence="6">U6 small nuclear RNA (adenine-(43)-N(6))-methyltransferase</fullName>
    </recommendedName>
</protein>
<name>A0A9P8V9A9_9PEZI</name>
<accession>A0A9P8V9A9</accession>
<dbReference type="EMBL" id="JAGSXJ010000017">
    <property type="protein sequence ID" value="KAH6683571.1"/>
    <property type="molecule type" value="Genomic_DNA"/>
</dbReference>
<dbReference type="PANTHER" id="PTHR13393">
    <property type="entry name" value="SAM-DEPENDENT METHYLTRANSFERASE"/>
    <property type="match status" value="1"/>
</dbReference>
<comment type="caution">
    <text evidence="4">The sequence shown here is derived from an EMBL/GenBank/DDBJ whole genome shotgun (WGS) entry which is preliminary data.</text>
</comment>
<dbReference type="CDD" id="cd02440">
    <property type="entry name" value="AdoMet_MTases"/>
    <property type="match status" value="1"/>
</dbReference>
<evidence type="ECO:0000256" key="1">
    <source>
        <dbReference type="ARBA" id="ARBA00022603"/>
    </source>
</evidence>
<dbReference type="Pfam" id="PF05971">
    <property type="entry name" value="Methyltransf_10"/>
    <property type="match status" value="1"/>
</dbReference>
<sequence>MTGKRRRSEGEDGGESSTGRYPEHGETPATVNRALPQKPLKNGPEADSYYRNLYAAEVDFAQLGRDDPDLGKQLRGNSLDFNNPQAVMQLTKSLLKRDFGLLVDLPDDRLCPPVPIRHNYILWLKLLMDSSSYSPLGRKLTGLDIGTGASCIYPLLGCTERDWSFVATDVDIKSLEYARKNVQLNGLESRIRVLSRTVDDPMIPLEESSVGIDFTMSNPPFYESNEDLVSSAKSKSRRPYTACTGSASEMVVVGGETAFVGRILDESLTHRDRIQWYTSMFGKQSSCEAFIEKIRDKGITNYAVTEFVQGSKTRRWALGWSFAQMRPSTEAARGVSGDKWKKLLPPIVDIPIISLQLSVGVGKVEAKIHEMMSSLELISWDWDKELLRGVGRAGENVWSRAFRRRKAREGANSAHADTDLCAFGFEVLVSVKTTGMDVSCHWREGHDAVIFESFTGYLKTQLKSVV</sequence>
<dbReference type="PANTHER" id="PTHR13393:SF0">
    <property type="entry name" value="RNA N6-ADENOSINE-METHYLTRANSFERASE METTL16"/>
    <property type="match status" value="1"/>
</dbReference>
<keyword evidence="2" id="KW-0808">Transferase</keyword>
<reference evidence="4" key="1">
    <citation type="journal article" date="2021" name="Nat. Commun.">
        <title>Genetic determinants of endophytism in the Arabidopsis root mycobiome.</title>
        <authorList>
            <person name="Mesny F."/>
            <person name="Miyauchi S."/>
            <person name="Thiergart T."/>
            <person name="Pickel B."/>
            <person name="Atanasova L."/>
            <person name="Karlsson M."/>
            <person name="Huettel B."/>
            <person name="Barry K.W."/>
            <person name="Haridas S."/>
            <person name="Chen C."/>
            <person name="Bauer D."/>
            <person name="Andreopoulos W."/>
            <person name="Pangilinan J."/>
            <person name="LaButti K."/>
            <person name="Riley R."/>
            <person name="Lipzen A."/>
            <person name="Clum A."/>
            <person name="Drula E."/>
            <person name="Henrissat B."/>
            <person name="Kohler A."/>
            <person name="Grigoriev I.V."/>
            <person name="Martin F.M."/>
            <person name="Hacquard S."/>
        </authorList>
    </citation>
    <scope>NUCLEOTIDE SEQUENCE</scope>
    <source>
        <strain evidence="4">MPI-SDFR-AT-0117</strain>
    </source>
</reference>
<dbReference type="SUPFAM" id="SSF53335">
    <property type="entry name" value="S-adenosyl-L-methionine-dependent methyltransferases"/>
    <property type="match status" value="1"/>
</dbReference>
<dbReference type="Gene3D" id="3.40.50.150">
    <property type="entry name" value="Vaccinia Virus protein VP39"/>
    <property type="match status" value="1"/>
</dbReference>
<evidence type="ECO:0000256" key="2">
    <source>
        <dbReference type="ARBA" id="ARBA00022679"/>
    </source>
</evidence>
<organism evidence="4 5">
    <name type="scientific">Plectosphaerella plurivora</name>
    <dbReference type="NCBI Taxonomy" id="936078"/>
    <lineage>
        <taxon>Eukaryota</taxon>
        <taxon>Fungi</taxon>
        <taxon>Dikarya</taxon>
        <taxon>Ascomycota</taxon>
        <taxon>Pezizomycotina</taxon>
        <taxon>Sordariomycetes</taxon>
        <taxon>Hypocreomycetidae</taxon>
        <taxon>Glomerellales</taxon>
        <taxon>Plectosphaerellaceae</taxon>
        <taxon>Plectosphaerella</taxon>
    </lineage>
</organism>
<evidence type="ECO:0000313" key="5">
    <source>
        <dbReference type="Proteomes" id="UP000770015"/>
    </source>
</evidence>
<dbReference type="Proteomes" id="UP000770015">
    <property type="component" value="Unassembled WGS sequence"/>
</dbReference>